<evidence type="ECO:0000256" key="2">
    <source>
        <dbReference type="ARBA" id="ARBA00022630"/>
    </source>
</evidence>
<keyword evidence="2" id="KW-0285">Flavoprotein</keyword>
<dbReference type="HOGENOM" id="CLU_059021_3_1_6"/>
<dbReference type="STRING" id="717773.Thicy_1623"/>
<dbReference type="Gene3D" id="2.30.110.10">
    <property type="entry name" value="Electron Transport, Fmn-binding Protein, Chain A"/>
    <property type="match status" value="1"/>
</dbReference>
<comment type="cofactor">
    <cofactor evidence="1">
        <name>FMN</name>
        <dbReference type="ChEBI" id="CHEBI:58210"/>
    </cofactor>
</comment>
<evidence type="ECO:0000259" key="5">
    <source>
        <dbReference type="SMART" id="SM00903"/>
    </source>
</evidence>
<dbReference type="SMART" id="SM00903">
    <property type="entry name" value="Flavin_Reduct"/>
    <property type="match status" value="1"/>
</dbReference>
<dbReference type="RefSeq" id="WP_013836150.1">
    <property type="nucleotide sequence ID" value="NC_015581.1"/>
</dbReference>
<feature type="domain" description="Flavin reductase like" evidence="5">
    <location>
        <begin position="19"/>
        <end position="176"/>
    </location>
</feature>
<dbReference type="Proteomes" id="UP000009232">
    <property type="component" value="Chromosome"/>
</dbReference>
<dbReference type="PANTHER" id="PTHR33798">
    <property type="entry name" value="FLAVOPROTEIN OXYGENASE"/>
    <property type="match status" value="1"/>
</dbReference>
<evidence type="ECO:0000313" key="6">
    <source>
        <dbReference type="EMBL" id="AEG32380.1"/>
    </source>
</evidence>
<comment type="similarity">
    <text evidence="4">Belongs to the flavoredoxin family.</text>
</comment>
<reference evidence="6 7" key="1">
    <citation type="submission" date="2011-05" db="EMBL/GenBank/DDBJ databases">
        <title>Complete sequence of Thioalkalimicrobium cyclicum ALM1.</title>
        <authorList>
            <consortium name="US DOE Joint Genome Institute"/>
            <person name="Lucas S."/>
            <person name="Han J."/>
            <person name="Lapidus A."/>
            <person name="Cheng J.-F."/>
            <person name="Goodwin L."/>
            <person name="Pitluck S."/>
            <person name="Peters L."/>
            <person name="Mikhailova N."/>
            <person name="Davenport K."/>
            <person name="Han C."/>
            <person name="Tapia R."/>
            <person name="Land M."/>
            <person name="Hauser L."/>
            <person name="Kyrpides N."/>
            <person name="Ivanova N."/>
            <person name="Pagani I."/>
            <person name="Kappler U."/>
            <person name="Woyke T."/>
        </authorList>
    </citation>
    <scope>NUCLEOTIDE SEQUENCE [LARGE SCALE GENOMIC DNA]</scope>
    <source>
        <strain evidence="7">DSM 14477 / JCM 11371 / ALM1</strain>
    </source>
</reference>
<accession>F6DBH8</accession>
<keyword evidence="3" id="KW-0288">FMN</keyword>
<dbReference type="eggNOG" id="COG1853">
    <property type="taxonomic scope" value="Bacteria"/>
</dbReference>
<gene>
    <name evidence="6" type="ordered locus">Thicy_1623</name>
</gene>
<evidence type="ECO:0000256" key="3">
    <source>
        <dbReference type="ARBA" id="ARBA00022643"/>
    </source>
</evidence>
<organism evidence="6 7">
    <name type="scientific">Thiomicrospira cyclica (strain DSM 14477 / JCM 11371 / ALM1)</name>
    <name type="common">Thioalkalimicrobium cyclicum</name>
    <dbReference type="NCBI Taxonomy" id="717773"/>
    <lineage>
        <taxon>Bacteria</taxon>
        <taxon>Pseudomonadati</taxon>
        <taxon>Pseudomonadota</taxon>
        <taxon>Gammaproteobacteria</taxon>
        <taxon>Thiotrichales</taxon>
        <taxon>Piscirickettsiaceae</taxon>
        <taxon>Thiomicrospira</taxon>
    </lineage>
</organism>
<dbReference type="OrthoDB" id="9794638at2"/>
<dbReference type="GO" id="GO:0010181">
    <property type="term" value="F:FMN binding"/>
    <property type="evidence" value="ECO:0007669"/>
    <property type="project" value="InterPro"/>
</dbReference>
<dbReference type="PANTHER" id="PTHR33798:SF5">
    <property type="entry name" value="FLAVIN REDUCTASE LIKE DOMAIN-CONTAINING PROTEIN"/>
    <property type="match status" value="1"/>
</dbReference>
<dbReference type="InterPro" id="IPR012349">
    <property type="entry name" value="Split_barrel_FMN-bd"/>
</dbReference>
<evidence type="ECO:0000313" key="7">
    <source>
        <dbReference type="Proteomes" id="UP000009232"/>
    </source>
</evidence>
<dbReference type="GO" id="GO:0016646">
    <property type="term" value="F:oxidoreductase activity, acting on the CH-NH group of donors, NAD or NADP as acceptor"/>
    <property type="evidence" value="ECO:0007669"/>
    <property type="project" value="UniProtKB-ARBA"/>
</dbReference>
<dbReference type="AlphaFoldDB" id="F6DBH8"/>
<protein>
    <submittedName>
        <fullName evidence="6">Flavin reductase domain protein FMN-binding protein</fullName>
    </submittedName>
</protein>
<name>F6DBH8_THICA</name>
<dbReference type="InterPro" id="IPR002563">
    <property type="entry name" value="Flavin_Rdtase-like_dom"/>
</dbReference>
<dbReference type="KEGG" id="tcy:Thicy_1623"/>
<dbReference type="EMBL" id="CP002776">
    <property type="protein sequence ID" value="AEG32380.1"/>
    <property type="molecule type" value="Genomic_DNA"/>
</dbReference>
<proteinExistence type="inferred from homology"/>
<keyword evidence="7" id="KW-1185">Reference proteome</keyword>
<evidence type="ECO:0000256" key="4">
    <source>
        <dbReference type="ARBA" id="ARBA00038054"/>
    </source>
</evidence>
<dbReference type="SUPFAM" id="SSF50475">
    <property type="entry name" value="FMN-binding split barrel"/>
    <property type="match status" value="1"/>
</dbReference>
<dbReference type="Pfam" id="PF01613">
    <property type="entry name" value="Flavin_Reduct"/>
    <property type="match status" value="1"/>
</dbReference>
<sequence length="201" mass="21644">MFYTTTQLEAGQIYQHLVGAIVPRPIAWISTINAQGVANLAPYSFFTVASVNPPILAVSHIAPRQNHAKDTLANLHEQPECVVNIVSAELAEQMNASCAAVANDIDEFELAQIARTPSNLVKPPSVAAAKVRYECRLREIQQLSAAPAGGSLILLDVVGIYLGDDVINRDGKIDGTRIDAIGKLGGDDYSYTRDIFAMARP</sequence>
<evidence type="ECO:0000256" key="1">
    <source>
        <dbReference type="ARBA" id="ARBA00001917"/>
    </source>
</evidence>